<proteinExistence type="predicted"/>
<organism evidence="2 3">
    <name type="scientific">Neoroseomonas soli</name>
    <dbReference type="NCBI Taxonomy" id="1081025"/>
    <lineage>
        <taxon>Bacteria</taxon>
        <taxon>Pseudomonadati</taxon>
        <taxon>Pseudomonadota</taxon>
        <taxon>Alphaproteobacteria</taxon>
        <taxon>Acetobacterales</taxon>
        <taxon>Acetobacteraceae</taxon>
        <taxon>Neoroseomonas</taxon>
    </lineage>
</organism>
<evidence type="ECO:0000259" key="1">
    <source>
        <dbReference type="Pfam" id="PF21527"/>
    </source>
</evidence>
<reference evidence="2" key="2">
    <citation type="journal article" date="2021" name="Syst. Appl. Microbiol.">
        <title>Roseomonas hellenica sp. nov., isolated from roots of wild-growing Alkanna tinctoria.</title>
        <authorList>
            <person name="Rat A."/>
            <person name="Naranjo H.D."/>
            <person name="Lebbe L."/>
            <person name="Cnockaert M."/>
            <person name="Krigas N."/>
            <person name="Grigoriadou K."/>
            <person name="Maloupa E."/>
            <person name="Willems A."/>
        </authorList>
    </citation>
    <scope>NUCLEOTIDE SEQUENCE</scope>
    <source>
        <strain evidence="2">LMG 31231</strain>
    </source>
</reference>
<dbReference type="AlphaFoldDB" id="A0A9X9WSI2"/>
<reference evidence="2" key="1">
    <citation type="submission" date="2020-01" db="EMBL/GenBank/DDBJ databases">
        <authorList>
            <person name="Rat A."/>
        </authorList>
    </citation>
    <scope>NUCLEOTIDE SEQUENCE</scope>
    <source>
        <strain evidence="2">LMG 31231</strain>
    </source>
</reference>
<evidence type="ECO:0000313" key="3">
    <source>
        <dbReference type="Proteomes" id="UP001138751"/>
    </source>
</evidence>
<keyword evidence="3" id="KW-1185">Reference proteome</keyword>
<sequence length="221" mass="24305">MGDARYVFNKYVQHVLNNVNSTASMSFKPDSAWVMKLSSLYIIGNTKGATECFIDAHGGNYSADYVLDNQSFRVPAGINVRFFQPAGYAFGCFKSELRSGAPQQHGGTADQDYTGGDDCPNYMLTKFQGRHSGADAQAIQDQEIDYQGFQDIAQDAGIVLVTVRNRWFHAGITLKSAIHDIHKALPDITTFNCMFCRVDDTTAGLAQVTWNASPSTGGNWY</sequence>
<feature type="domain" description="Putative adhesin Stv" evidence="1">
    <location>
        <begin position="51"/>
        <end position="198"/>
    </location>
</feature>
<gene>
    <name evidence="2" type="ORF">GXW76_02895</name>
</gene>
<dbReference type="Proteomes" id="UP001138751">
    <property type="component" value="Unassembled WGS sequence"/>
</dbReference>
<comment type="caution">
    <text evidence="2">The sequence shown here is derived from an EMBL/GenBank/DDBJ whole genome shotgun (WGS) entry which is preliminary data.</text>
</comment>
<dbReference type="Pfam" id="PF21527">
    <property type="entry name" value="Stv"/>
    <property type="match status" value="1"/>
</dbReference>
<dbReference type="RefSeq" id="WP_211860481.1">
    <property type="nucleotide sequence ID" value="NZ_JAAEDM010000004.1"/>
</dbReference>
<dbReference type="EMBL" id="JAAEDM010000004">
    <property type="protein sequence ID" value="MBR0670111.1"/>
    <property type="molecule type" value="Genomic_DNA"/>
</dbReference>
<protein>
    <recommendedName>
        <fullName evidence="1">Putative adhesin Stv domain-containing protein</fullName>
    </recommendedName>
</protein>
<name>A0A9X9WSI2_9PROT</name>
<accession>A0A9X9WSI2</accession>
<evidence type="ECO:0000313" key="2">
    <source>
        <dbReference type="EMBL" id="MBR0670111.1"/>
    </source>
</evidence>
<dbReference type="InterPro" id="IPR049002">
    <property type="entry name" value="Stv"/>
</dbReference>